<dbReference type="PIRSF" id="PIRSF038074">
    <property type="entry name" value="Peroxisome_assembly_p12"/>
    <property type="match status" value="1"/>
</dbReference>
<keyword evidence="13" id="KW-0576">Peroxisome</keyword>
<feature type="domain" description="Pex N-terminal" evidence="17">
    <location>
        <begin position="26"/>
        <end position="300"/>
    </location>
</feature>
<evidence type="ECO:0000256" key="16">
    <source>
        <dbReference type="SAM" id="MobiDB-lite"/>
    </source>
</evidence>
<dbReference type="Pfam" id="PF04757">
    <property type="entry name" value="Pex2_Pex12"/>
    <property type="match status" value="1"/>
</dbReference>
<evidence type="ECO:0000256" key="6">
    <source>
        <dbReference type="ARBA" id="ARBA00022692"/>
    </source>
</evidence>
<keyword evidence="11" id="KW-1133">Transmembrane helix</keyword>
<keyword evidence="5" id="KW-0813">Transport</keyword>
<keyword evidence="12" id="KW-0472">Membrane</keyword>
<keyword evidence="10" id="KW-0653">Protein transport</keyword>
<organism evidence="18 19">
    <name type="scientific">Geotrichum candidum</name>
    <name type="common">Oospora lactis</name>
    <name type="synonym">Dipodascus geotrichum</name>
    <dbReference type="NCBI Taxonomy" id="1173061"/>
    <lineage>
        <taxon>Eukaryota</taxon>
        <taxon>Fungi</taxon>
        <taxon>Dikarya</taxon>
        <taxon>Ascomycota</taxon>
        <taxon>Saccharomycotina</taxon>
        <taxon>Dipodascomycetes</taxon>
        <taxon>Dipodascales</taxon>
        <taxon>Dipodascaceae</taxon>
        <taxon>Geotrichum</taxon>
    </lineage>
</organism>
<evidence type="ECO:0000313" key="19">
    <source>
        <dbReference type="Proteomes" id="UP000242525"/>
    </source>
</evidence>
<evidence type="ECO:0000313" key="18">
    <source>
        <dbReference type="EMBL" id="CDO54060.1"/>
    </source>
</evidence>
<sequence length="439" mass="50032">MDYFSSLNASALDPDTPTLFELLSAKELDELICPSLRFIVTFYAQRHPRYLLRLATRFDEIYGIAMALVEYYHLRKWNASFTEKFYGLKRTNLLNTAAPRAQRSVPDLVEARRRLTKRQVLWSLALIVAVPYIKEKLDVRYERLRGQALLTDIETQRKRFFESDRARVVSDRVRFELDYWFYKLYPLVKSAHHLATLLFYLGYLFGKTTSHSVGDYLLGMKYSRMSSYDYMLDDQRTQALKQQLADNNDDDADKPLIGKVIDFVTTTKGINTIQSTTLTGLSYALPTSMFLLKFLEWWSGSDVAHRLASKSRGVTEEDLPIPSRAASEQQATVSKTTDEKEVTSYEKSGDGNAPALLTASSSTIVRDTGLCPLCGDPITNPTVIESGVVFCYPCIYKHLETADRTTGGHCPVTGQRLLQCRFSEESEEWEVGGLRRLMI</sequence>
<dbReference type="InterPro" id="IPR017375">
    <property type="entry name" value="PEX12"/>
</dbReference>
<dbReference type="OrthoDB" id="107372at2759"/>
<dbReference type="AlphaFoldDB" id="A0A0J9XA27"/>
<dbReference type="GO" id="GO:0004842">
    <property type="term" value="F:ubiquitin-protein transferase activity"/>
    <property type="evidence" value="ECO:0007669"/>
    <property type="project" value="TreeGrafter"/>
</dbReference>
<dbReference type="EMBL" id="CCBN010000006">
    <property type="protein sequence ID" value="CDO54060.1"/>
    <property type="molecule type" value="Genomic_DNA"/>
</dbReference>
<dbReference type="InterPro" id="IPR006845">
    <property type="entry name" value="Pex_N"/>
</dbReference>
<dbReference type="GO" id="GO:0016562">
    <property type="term" value="P:protein import into peroxisome matrix, receptor recycling"/>
    <property type="evidence" value="ECO:0007669"/>
    <property type="project" value="UniProtKB-ARBA"/>
</dbReference>
<reference evidence="18" key="1">
    <citation type="submission" date="2014-03" db="EMBL/GenBank/DDBJ databases">
        <authorList>
            <person name="Casaregola S."/>
        </authorList>
    </citation>
    <scope>NUCLEOTIDE SEQUENCE [LARGE SCALE GENOMIC DNA]</scope>
    <source>
        <strain evidence="18">CLIB 918</strain>
    </source>
</reference>
<keyword evidence="7" id="KW-0479">Metal-binding</keyword>
<evidence type="ECO:0000256" key="2">
    <source>
        <dbReference type="ARBA" id="ARBA00004906"/>
    </source>
</evidence>
<keyword evidence="8" id="KW-0863">Zinc-finger</keyword>
<dbReference type="Proteomes" id="UP000242525">
    <property type="component" value="Unassembled WGS sequence"/>
</dbReference>
<evidence type="ECO:0000256" key="14">
    <source>
        <dbReference type="ARBA" id="ARBA00029692"/>
    </source>
</evidence>
<evidence type="ECO:0000256" key="5">
    <source>
        <dbReference type="ARBA" id="ARBA00022448"/>
    </source>
</evidence>
<dbReference type="Gene3D" id="3.30.40.10">
    <property type="entry name" value="Zinc/RING finger domain, C3HC4 (zinc finger)"/>
    <property type="match status" value="1"/>
</dbReference>
<evidence type="ECO:0000256" key="3">
    <source>
        <dbReference type="ARBA" id="ARBA00008704"/>
    </source>
</evidence>
<keyword evidence="9" id="KW-0862">Zinc</keyword>
<feature type="compositionally biased region" description="Basic and acidic residues" evidence="16">
    <location>
        <begin position="336"/>
        <end position="349"/>
    </location>
</feature>
<dbReference type="PANTHER" id="PTHR12888:SF0">
    <property type="entry name" value="PEROXISOME ASSEMBLY PROTEIN 12"/>
    <property type="match status" value="1"/>
</dbReference>
<comment type="subunit">
    <text evidence="15">Component of the PEX2-PEX10-PEX12 retrotranslocation channel, composed of PEX2, PEX10 and PEX12.</text>
</comment>
<dbReference type="GO" id="GO:0008270">
    <property type="term" value="F:zinc ion binding"/>
    <property type="evidence" value="ECO:0007669"/>
    <property type="project" value="UniProtKB-KW"/>
</dbReference>
<name>A0A0J9XA27_GEOCN</name>
<dbReference type="GO" id="GO:0005778">
    <property type="term" value="C:peroxisomal membrane"/>
    <property type="evidence" value="ECO:0007669"/>
    <property type="project" value="UniProtKB-SubCell"/>
</dbReference>
<proteinExistence type="inferred from homology"/>
<comment type="subcellular location">
    <subcellularLocation>
        <location evidence="1">Peroxisome membrane</location>
        <topology evidence="1">Multi-pass membrane protein</topology>
    </subcellularLocation>
</comment>
<evidence type="ECO:0000256" key="15">
    <source>
        <dbReference type="ARBA" id="ARBA00034505"/>
    </source>
</evidence>
<dbReference type="SUPFAM" id="SSF57850">
    <property type="entry name" value="RING/U-box"/>
    <property type="match status" value="1"/>
</dbReference>
<dbReference type="GO" id="GO:0006513">
    <property type="term" value="P:protein monoubiquitination"/>
    <property type="evidence" value="ECO:0007669"/>
    <property type="project" value="TreeGrafter"/>
</dbReference>
<evidence type="ECO:0000256" key="11">
    <source>
        <dbReference type="ARBA" id="ARBA00022989"/>
    </source>
</evidence>
<evidence type="ECO:0000256" key="1">
    <source>
        <dbReference type="ARBA" id="ARBA00004585"/>
    </source>
</evidence>
<dbReference type="PANTHER" id="PTHR12888">
    <property type="entry name" value="PEROXISOME ASSEMBLY PROTEIN 12 PEROXIN-12"/>
    <property type="match status" value="1"/>
</dbReference>
<dbReference type="STRING" id="1173061.A0A0J9XA27"/>
<accession>A0A0J9XA27</accession>
<evidence type="ECO:0000256" key="7">
    <source>
        <dbReference type="ARBA" id="ARBA00022723"/>
    </source>
</evidence>
<comment type="caution">
    <text evidence="18">The sequence shown here is derived from an EMBL/GenBank/DDBJ whole genome shotgun (WGS) entry which is preliminary data.</text>
</comment>
<evidence type="ECO:0000259" key="17">
    <source>
        <dbReference type="Pfam" id="PF04757"/>
    </source>
</evidence>
<dbReference type="InterPro" id="IPR013083">
    <property type="entry name" value="Znf_RING/FYVE/PHD"/>
</dbReference>
<evidence type="ECO:0000256" key="10">
    <source>
        <dbReference type="ARBA" id="ARBA00022927"/>
    </source>
</evidence>
<comment type="pathway">
    <text evidence="2">Protein modification; protein ubiquitination.</text>
</comment>
<comment type="similarity">
    <text evidence="3">Belongs to the pex2/pex10/pex12 family.</text>
</comment>
<keyword evidence="6" id="KW-0812">Transmembrane</keyword>
<evidence type="ECO:0000256" key="4">
    <source>
        <dbReference type="ARBA" id="ARBA00018980"/>
    </source>
</evidence>
<protein>
    <recommendedName>
        <fullName evidence="4">Peroxisome assembly protein 12</fullName>
    </recommendedName>
    <alternativeName>
        <fullName evidence="14">Peroxin-12</fullName>
    </alternativeName>
</protein>
<evidence type="ECO:0000256" key="9">
    <source>
        <dbReference type="ARBA" id="ARBA00022833"/>
    </source>
</evidence>
<dbReference type="GO" id="GO:1990429">
    <property type="term" value="C:peroxisomal importomer complex"/>
    <property type="evidence" value="ECO:0007669"/>
    <property type="project" value="TreeGrafter"/>
</dbReference>
<evidence type="ECO:0000256" key="8">
    <source>
        <dbReference type="ARBA" id="ARBA00022771"/>
    </source>
</evidence>
<feature type="region of interest" description="Disordered" evidence="16">
    <location>
        <begin position="311"/>
        <end position="349"/>
    </location>
</feature>
<feature type="compositionally biased region" description="Polar residues" evidence="16">
    <location>
        <begin position="326"/>
        <end position="335"/>
    </location>
</feature>
<evidence type="ECO:0000256" key="12">
    <source>
        <dbReference type="ARBA" id="ARBA00023136"/>
    </source>
</evidence>
<evidence type="ECO:0000256" key="13">
    <source>
        <dbReference type="ARBA" id="ARBA00023140"/>
    </source>
</evidence>
<gene>
    <name evidence="18" type="ORF">BN980_GECA06s04080g</name>
</gene>
<keyword evidence="19" id="KW-1185">Reference proteome</keyword>